<reference evidence="7 8" key="1">
    <citation type="submission" date="2019-12" db="EMBL/GenBank/DDBJ databases">
        <title>Halomonas rutogse sp. nov. isolated from two lakes on Tibetan Plateau.</title>
        <authorList>
            <person name="Gao P."/>
        </authorList>
    </citation>
    <scope>NUCLEOTIDE SEQUENCE [LARGE SCALE GENOMIC DNA]</scope>
    <source>
        <strain evidence="7 8">ZH2S</strain>
    </source>
</reference>
<evidence type="ECO:0000256" key="2">
    <source>
        <dbReference type="ARBA" id="ARBA00022741"/>
    </source>
</evidence>
<dbReference type="Proteomes" id="UP000437638">
    <property type="component" value="Unassembled WGS sequence"/>
</dbReference>
<name>A0A7X3KS58_9GAMM</name>
<dbReference type="GO" id="GO:0005524">
    <property type="term" value="F:ATP binding"/>
    <property type="evidence" value="ECO:0007669"/>
    <property type="project" value="UniProtKB-KW"/>
</dbReference>
<comment type="caution">
    <text evidence="7">The sequence shown here is derived from an EMBL/GenBank/DDBJ whole genome shotgun (WGS) entry which is preliminary data.</text>
</comment>
<dbReference type="InterPro" id="IPR003593">
    <property type="entry name" value="AAA+_ATPase"/>
</dbReference>
<proteinExistence type="predicted"/>
<dbReference type="InterPro" id="IPR003439">
    <property type="entry name" value="ABC_transporter-like_ATP-bd"/>
</dbReference>
<evidence type="ECO:0000313" key="7">
    <source>
        <dbReference type="EMBL" id="MWJ29011.1"/>
    </source>
</evidence>
<dbReference type="EMBL" id="WTKP01000008">
    <property type="protein sequence ID" value="MWJ29011.1"/>
    <property type="molecule type" value="Genomic_DNA"/>
</dbReference>
<keyword evidence="8" id="KW-1185">Reference proteome</keyword>
<evidence type="ECO:0000256" key="4">
    <source>
        <dbReference type="ARBA" id="ARBA00022967"/>
    </source>
</evidence>
<dbReference type="PROSITE" id="PS50893">
    <property type="entry name" value="ABC_TRANSPORTER_2"/>
    <property type="match status" value="1"/>
</dbReference>
<dbReference type="GO" id="GO:0016887">
    <property type="term" value="F:ATP hydrolysis activity"/>
    <property type="evidence" value="ECO:0007669"/>
    <property type="project" value="InterPro"/>
</dbReference>
<dbReference type="RefSeq" id="WP_160419356.1">
    <property type="nucleotide sequence ID" value="NZ_WTKP01000008.1"/>
</dbReference>
<accession>A0A7X3KS58</accession>
<organism evidence="7 8">
    <name type="scientific">Vreelandella zhuhanensis</name>
    <dbReference type="NCBI Taxonomy" id="2684210"/>
    <lineage>
        <taxon>Bacteria</taxon>
        <taxon>Pseudomonadati</taxon>
        <taxon>Pseudomonadota</taxon>
        <taxon>Gammaproteobacteria</taxon>
        <taxon>Oceanospirillales</taxon>
        <taxon>Halomonadaceae</taxon>
        <taxon>Vreelandella</taxon>
    </lineage>
</organism>
<dbReference type="PANTHER" id="PTHR42794:SF1">
    <property type="entry name" value="HEMIN IMPORT ATP-BINDING PROTEIN HMUV"/>
    <property type="match status" value="1"/>
</dbReference>
<dbReference type="Gene3D" id="3.40.50.300">
    <property type="entry name" value="P-loop containing nucleotide triphosphate hydrolases"/>
    <property type="match status" value="1"/>
</dbReference>
<feature type="domain" description="ABC transporter" evidence="6">
    <location>
        <begin position="8"/>
        <end position="220"/>
    </location>
</feature>
<evidence type="ECO:0000256" key="5">
    <source>
        <dbReference type="ARBA" id="ARBA00037066"/>
    </source>
</evidence>
<keyword evidence="1" id="KW-0813">Transport</keyword>
<dbReference type="AlphaFoldDB" id="A0A7X3KS58"/>
<keyword evidence="3 7" id="KW-0067">ATP-binding</keyword>
<keyword evidence="4" id="KW-1278">Translocase</keyword>
<dbReference type="Pfam" id="PF00005">
    <property type="entry name" value="ABC_tran"/>
    <property type="match status" value="1"/>
</dbReference>
<comment type="function">
    <text evidence="5">Part of the ABC transporter complex HmuTUV involved in hemin import. Responsible for energy coupling to the transport system.</text>
</comment>
<evidence type="ECO:0000256" key="3">
    <source>
        <dbReference type="ARBA" id="ARBA00022840"/>
    </source>
</evidence>
<dbReference type="PANTHER" id="PTHR42794">
    <property type="entry name" value="HEMIN IMPORT ATP-BINDING PROTEIN HMUV"/>
    <property type="match status" value="1"/>
</dbReference>
<dbReference type="InterPro" id="IPR027417">
    <property type="entry name" value="P-loop_NTPase"/>
</dbReference>
<evidence type="ECO:0000256" key="1">
    <source>
        <dbReference type="ARBA" id="ARBA00022448"/>
    </source>
</evidence>
<sequence length="221" mass="23895">MTTALPIFALKNAVADYGEVRVLGPLNLSLAPGEHLALVGKSGAGKSSLLAVMYDHWHTQDAALMPQDLGLVANLSVFHNVYMGRLDRHPWWRNLLTLAHPLKGDIAEIDALLTQLGIPEKCWTPCGELSGGQRQRVAAARVLYQQGRILLADEPVSALDGPQAESVIRALLATYSMSVLAMHDLDLALHFCTRVVGIQDGVIAVDAPSRTLTTADLMPLY</sequence>
<protein>
    <submittedName>
        <fullName evidence="7">ATP-binding cassette domain-containing protein</fullName>
    </submittedName>
</protein>
<evidence type="ECO:0000259" key="6">
    <source>
        <dbReference type="PROSITE" id="PS50893"/>
    </source>
</evidence>
<gene>
    <name evidence="7" type="ORF">GPM19_12515</name>
</gene>
<keyword evidence="2" id="KW-0547">Nucleotide-binding</keyword>
<dbReference type="SMART" id="SM00382">
    <property type="entry name" value="AAA"/>
    <property type="match status" value="1"/>
</dbReference>
<dbReference type="SUPFAM" id="SSF52540">
    <property type="entry name" value="P-loop containing nucleoside triphosphate hydrolases"/>
    <property type="match status" value="1"/>
</dbReference>
<evidence type="ECO:0000313" key="8">
    <source>
        <dbReference type="Proteomes" id="UP000437638"/>
    </source>
</evidence>